<dbReference type="Proteomes" id="UP000735302">
    <property type="component" value="Unassembled WGS sequence"/>
</dbReference>
<comment type="caution">
    <text evidence="1">The sequence shown here is derived from an EMBL/GenBank/DDBJ whole genome shotgun (WGS) entry which is preliminary data.</text>
</comment>
<evidence type="ECO:0000313" key="2">
    <source>
        <dbReference type="Proteomes" id="UP000735302"/>
    </source>
</evidence>
<dbReference type="EMBL" id="BLXT01005858">
    <property type="protein sequence ID" value="GFO26729.1"/>
    <property type="molecule type" value="Genomic_DNA"/>
</dbReference>
<proteinExistence type="predicted"/>
<reference evidence="1 2" key="1">
    <citation type="journal article" date="2021" name="Elife">
        <title>Chloroplast acquisition without the gene transfer in kleptoplastic sea slugs, Plakobranchus ocellatus.</title>
        <authorList>
            <person name="Maeda T."/>
            <person name="Takahashi S."/>
            <person name="Yoshida T."/>
            <person name="Shimamura S."/>
            <person name="Takaki Y."/>
            <person name="Nagai Y."/>
            <person name="Toyoda A."/>
            <person name="Suzuki Y."/>
            <person name="Arimoto A."/>
            <person name="Ishii H."/>
            <person name="Satoh N."/>
            <person name="Nishiyama T."/>
            <person name="Hasebe M."/>
            <person name="Maruyama T."/>
            <person name="Minagawa J."/>
            <person name="Obokata J."/>
            <person name="Shigenobu S."/>
        </authorList>
    </citation>
    <scope>NUCLEOTIDE SEQUENCE [LARGE SCALE GENOMIC DNA]</scope>
</reference>
<name>A0AAV4C7P5_9GAST</name>
<evidence type="ECO:0000313" key="1">
    <source>
        <dbReference type="EMBL" id="GFO26729.1"/>
    </source>
</evidence>
<sequence length="91" mass="10579">MVTIIGQRSKCSDHLQDKAMLTKSDVSISKYYETLWRRSRKNTDINKDQPAVNLLKAQYIRNQTGCKFDDLFDDLYQNLIVKQPLGEITNP</sequence>
<accession>A0AAV4C7P5</accession>
<keyword evidence="2" id="KW-1185">Reference proteome</keyword>
<dbReference type="AlphaFoldDB" id="A0AAV4C7P5"/>
<protein>
    <submittedName>
        <fullName evidence="1">Uncharacterized protein</fullName>
    </submittedName>
</protein>
<gene>
    <name evidence="1" type="ORF">PoB_005323400</name>
</gene>
<organism evidence="1 2">
    <name type="scientific">Plakobranchus ocellatus</name>
    <dbReference type="NCBI Taxonomy" id="259542"/>
    <lineage>
        <taxon>Eukaryota</taxon>
        <taxon>Metazoa</taxon>
        <taxon>Spiralia</taxon>
        <taxon>Lophotrochozoa</taxon>
        <taxon>Mollusca</taxon>
        <taxon>Gastropoda</taxon>
        <taxon>Heterobranchia</taxon>
        <taxon>Euthyneura</taxon>
        <taxon>Panpulmonata</taxon>
        <taxon>Sacoglossa</taxon>
        <taxon>Placobranchoidea</taxon>
        <taxon>Plakobranchidae</taxon>
        <taxon>Plakobranchus</taxon>
    </lineage>
</organism>